<dbReference type="RefSeq" id="WP_386045245.1">
    <property type="nucleotide sequence ID" value="NZ_JBHUIO010000005.1"/>
</dbReference>
<evidence type="ECO:0000256" key="1">
    <source>
        <dbReference type="ARBA" id="ARBA00007689"/>
    </source>
</evidence>
<comment type="caution">
    <text evidence="3">The sequence shown here is derived from an EMBL/GenBank/DDBJ whole genome shotgun (WGS) entry which is preliminary data.</text>
</comment>
<evidence type="ECO:0000313" key="3">
    <source>
        <dbReference type="EMBL" id="MFD2169807.1"/>
    </source>
</evidence>
<accession>A0ABW4ZV98</accession>
<dbReference type="InterPro" id="IPR005545">
    <property type="entry name" value="YCII"/>
</dbReference>
<proteinExistence type="inferred from homology"/>
<dbReference type="Proteomes" id="UP001597343">
    <property type="component" value="Unassembled WGS sequence"/>
</dbReference>
<dbReference type="InterPro" id="IPR011008">
    <property type="entry name" value="Dimeric_a/b-barrel"/>
</dbReference>
<evidence type="ECO:0000259" key="2">
    <source>
        <dbReference type="Pfam" id="PF03795"/>
    </source>
</evidence>
<organism evidence="3 4">
    <name type="scientific">Tumebacillus lipolyticus</name>
    <dbReference type="NCBI Taxonomy" id="1280370"/>
    <lineage>
        <taxon>Bacteria</taxon>
        <taxon>Bacillati</taxon>
        <taxon>Bacillota</taxon>
        <taxon>Bacilli</taxon>
        <taxon>Bacillales</taxon>
        <taxon>Alicyclobacillaceae</taxon>
        <taxon>Tumebacillus</taxon>
    </lineage>
</organism>
<dbReference type="EMBL" id="JBHUIO010000005">
    <property type="protein sequence ID" value="MFD2169807.1"/>
    <property type="molecule type" value="Genomic_DNA"/>
</dbReference>
<dbReference type="Pfam" id="PF03795">
    <property type="entry name" value="YCII"/>
    <property type="match status" value="1"/>
</dbReference>
<sequence length="104" mass="11608">MSESREYLYQLKPCRPDLPDTLTEREQAIIGEHFAYLQQLLAAGQLILAGRTLDYDPLGLVIFRADSLEQAQKIASDDPAVVHGVMTATVRPYAVALIEQAHDR</sequence>
<feature type="domain" description="YCII-related" evidence="2">
    <location>
        <begin position="17"/>
        <end position="87"/>
    </location>
</feature>
<reference evidence="4" key="1">
    <citation type="journal article" date="2019" name="Int. J. Syst. Evol. Microbiol.">
        <title>The Global Catalogue of Microorganisms (GCM) 10K type strain sequencing project: providing services to taxonomists for standard genome sequencing and annotation.</title>
        <authorList>
            <consortium name="The Broad Institute Genomics Platform"/>
            <consortium name="The Broad Institute Genome Sequencing Center for Infectious Disease"/>
            <person name="Wu L."/>
            <person name="Ma J."/>
        </authorList>
    </citation>
    <scope>NUCLEOTIDE SEQUENCE [LARGE SCALE GENOMIC DNA]</scope>
    <source>
        <strain evidence="4">CGMCC 1.13574</strain>
    </source>
</reference>
<dbReference type="PANTHER" id="PTHR37828:SF1">
    <property type="entry name" value="YCII-RELATED DOMAIN-CONTAINING PROTEIN"/>
    <property type="match status" value="1"/>
</dbReference>
<comment type="similarity">
    <text evidence="1">Belongs to the YciI family.</text>
</comment>
<dbReference type="SUPFAM" id="SSF54909">
    <property type="entry name" value="Dimeric alpha+beta barrel"/>
    <property type="match status" value="1"/>
</dbReference>
<dbReference type="PANTHER" id="PTHR37828">
    <property type="entry name" value="GSR2449 PROTEIN"/>
    <property type="match status" value="1"/>
</dbReference>
<gene>
    <name evidence="3" type="ORF">ACFSOY_07335</name>
</gene>
<evidence type="ECO:0000313" key="4">
    <source>
        <dbReference type="Proteomes" id="UP001597343"/>
    </source>
</evidence>
<dbReference type="Gene3D" id="3.30.70.1060">
    <property type="entry name" value="Dimeric alpha+beta barrel"/>
    <property type="match status" value="1"/>
</dbReference>
<protein>
    <submittedName>
        <fullName evidence="3">YciI family protein</fullName>
    </submittedName>
</protein>
<name>A0ABW4ZV98_9BACL</name>
<keyword evidence="4" id="KW-1185">Reference proteome</keyword>